<dbReference type="GO" id="GO:0016787">
    <property type="term" value="F:hydrolase activity"/>
    <property type="evidence" value="ECO:0007669"/>
    <property type="project" value="UniProtKB-KW"/>
</dbReference>
<sequence>MSNFLEKLASNIFNSDGYKKSTNLLFSAYVKHNIGADYNVEHKEVRELLTAAQIFYKSNDEITRREGTIVLAMLLDVSAKKFPAIIPIANSLFSTSGDFPNISLLQKRYPEVNFRYSLYHTAQIEFHKEINTVKDLNFILTDFQGSLWNDLISGDDVITVAPTSAGKTHIILSYLINELMNSSGAFAAILVPTRALIAEVSGKIHQLAKEKNIDNEVEICTIPRDGSFKDKTFFVMTQERLHEVLQRGDIYFNYLFIDEAHNITDKSRGVLLHLTIEKIIEDSVPQIIISMPSSNYQNSFSTIFKDVEFKKRNN</sequence>
<reference evidence="6" key="1">
    <citation type="submission" date="2024-06" db="EMBL/GenBank/DDBJ databases">
        <authorList>
            <person name="Coelho C."/>
            <person name="Bento M."/>
            <person name="Garcia E."/>
            <person name="Camelo A."/>
            <person name="Brandao I."/>
            <person name="Espirito Santo C."/>
            <person name="Trovao J."/>
            <person name="Verissimo A."/>
            <person name="Costa J."/>
            <person name="Tiago I."/>
        </authorList>
    </citation>
    <scope>NUCLEOTIDE SEQUENCE</scope>
    <source>
        <strain evidence="6">KWT182</strain>
    </source>
</reference>
<keyword evidence="1" id="KW-0547">Nucleotide-binding</keyword>
<proteinExistence type="predicted"/>
<protein>
    <submittedName>
        <fullName evidence="6">DEAD/DEAH box helicase</fullName>
    </submittedName>
</protein>
<dbReference type="InterPro" id="IPR027417">
    <property type="entry name" value="P-loop_NTPase"/>
</dbReference>
<evidence type="ECO:0000313" key="6">
    <source>
        <dbReference type="EMBL" id="XBS69172.1"/>
    </source>
</evidence>
<keyword evidence="2" id="KW-0378">Hydrolase</keyword>
<dbReference type="SUPFAM" id="SSF52540">
    <property type="entry name" value="P-loop containing nucleoside triphosphate hydrolases"/>
    <property type="match status" value="1"/>
</dbReference>
<name>A0AAU7Q7P5_9GAMM</name>
<dbReference type="SMART" id="SM00487">
    <property type="entry name" value="DEXDc"/>
    <property type="match status" value="1"/>
</dbReference>
<dbReference type="PROSITE" id="PS51192">
    <property type="entry name" value="HELICASE_ATP_BIND_1"/>
    <property type="match status" value="1"/>
</dbReference>
<evidence type="ECO:0000256" key="3">
    <source>
        <dbReference type="ARBA" id="ARBA00022806"/>
    </source>
</evidence>
<dbReference type="EMBL" id="CP157947">
    <property type="protein sequence ID" value="XBS69172.1"/>
    <property type="molecule type" value="Genomic_DNA"/>
</dbReference>
<dbReference type="InterPro" id="IPR014001">
    <property type="entry name" value="Helicase_ATP-bd"/>
</dbReference>
<dbReference type="InterPro" id="IPR011545">
    <property type="entry name" value="DEAD/DEAH_box_helicase_dom"/>
</dbReference>
<dbReference type="PANTHER" id="PTHR47961:SF6">
    <property type="entry name" value="DNA-DIRECTED DNA POLYMERASE"/>
    <property type="match status" value="1"/>
</dbReference>
<keyword evidence="3 6" id="KW-0347">Helicase</keyword>
<evidence type="ECO:0000256" key="1">
    <source>
        <dbReference type="ARBA" id="ARBA00022741"/>
    </source>
</evidence>
<dbReference type="PANTHER" id="PTHR47961">
    <property type="entry name" value="DNA POLYMERASE THETA, PUTATIVE (AFU_ORTHOLOGUE AFUA_1G05260)-RELATED"/>
    <property type="match status" value="1"/>
</dbReference>
<accession>A0AAU7Q7P5</accession>
<feature type="domain" description="Helicase ATP-binding" evidence="5">
    <location>
        <begin position="148"/>
        <end position="294"/>
    </location>
</feature>
<dbReference type="AlphaFoldDB" id="A0AAU7Q7P5"/>
<evidence type="ECO:0000256" key="2">
    <source>
        <dbReference type="ARBA" id="ARBA00022801"/>
    </source>
</evidence>
<dbReference type="Pfam" id="PF00270">
    <property type="entry name" value="DEAD"/>
    <property type="match status" value="1"/>
</dbReference>
<dbReference type="GO" id="GO:0005524">
    <property type="term" value="F:ATP binding"/>
    <property type="evidence" value="ECO:0007669"/>
    <property type="project" value="UniProtKB-KW"/>
</dbReference>
<dbReference type="GO" id="GO:0004386">
    <property type="term" value="F:helicase activity"/>
    <property type="evidence" value="ECO:0007669"/>
    <property type="project" value="UniProtKB-KW"/>
</dbReference>
<evidence type="ECO:0000259" key="5">
    <source>
        <dbReference type="PROSITE" id="PS51192"/>
    </source>
</evidence>
<dbReference type="GO" id="GO:0003676">
    <property type="term" value="F:nucleic acid binding"/>
    <property type="evidence" value="ECO:0007669"/>
    <property type="project" value="InterPro"/>
</dbReference>
<dbReference type="InterPro" id="IPR050474">
    <property type="entry name" value="Hel308_SKI2-like"/>
</dbReference>
<evidence type="ECO:0000256" key="4">
    <source>
        <dbReference type="ARBA" id="ARBA00022840"/>
    </source>
</evidence>
<keyword evidence="4" id="KW-0067">ATP-binding</keyword>
<organism evidence="6">
    <name type="scientific">Acerihabitans sp. KWT182</name>
    <dbReference type="NCBI Taxonomy" id="3157919"/>
    <lineage>
        <taxon>Bacteria</taxon>
        <taxon>Pseudomonadati</taxon>
        <taxon>Pseudomonadota</taxon>
        <taxon>Gammaproteobacteria</taxon>
        <taxon>Enterobacterales</taxon>
        <taxon>Pectobacteriaceae</taxon>
        <taxon>Acerihabitans</taxon>
    </lineage>
</organism>
<gene>
    <name evidence="6" type="ORF">ABK905_22330</name>
</gene>
<dbReference type="Gene3D" id="3.40.50.300">
    <property type="entry name" value="P-loop containing nucleotide triphosphate hydrolases"/>
    <property type="match status" value="1"/>
</dbReference>